<name>A0A1E3PKP4_9ASCO</name>
<dbReference type="GO" id="GO:0000776">
    <property type="term" value="C:kinetochore"/>
    <property type="evidence" value="ECO:0007669"/>
    <property type="project" value="TreeGrafter"/>
</dbReference>
<dbReference type="Pfam" id="PF04880">
    <property type="entry name" value="NUDE_C"/>
    <property type="match status" value="1"/>
</dbReference>
<dbReference type="PANTHER" id="PTHR10921:SF1">
    <property type="entry name" value="NUCLEAR DISTRIBUTION PROTEIN NUDE HOMOLOG"/>
    <property type="match status" value="1"/>
</dbReference>
<dbReference type="EMBL" id="KV454409">
    <property type="protein sequence ID" value="ODQ65999.1"/>
    <property type="molecule type" value="Genomic_DNA"/>
</dbReference>
<dbReference type="GO" id="GO:0047496">
    <property type="term" value="P:vesicle transport along microtubule"/>
    <property type="evidence" value="ECO:0007669"/>
    <property type="project" value="TreeGrafter"/>
</dbReference>
<sequence length="842" mass="93768">MTSVATPDEDSSGPRSGLESESGPGSDNYELKLKLLQLEQELCEFQESSRELELELEQELEESERQQKRLDDKIAGLLFENKEIKKKMQEQTQEMAKTQLTFQKEIVSLREAYKLVKDRLTEIEMENDNMEQHGRITKSSLEDLELKYNSSLEAIAMLEAELASKEIIGVDLQRTKEELRDVNEEMNFNKLKLAEKTTEVEDLYLQLNALKKIPSRAYRSFSYQGHEQANPINLLSTASGISDAQTKLSPPLLLPMEVPSIHSDDESLISSASVSRHLSNSRSMRRIQGIMEQTKTLEKTLSSFKFYLPKPLTPSKYKPGRSRQVRPRIVTDPIPNMGEMIDTSRLISPATIAMTSTQVAGDLFTPEQSPSVANWTGLDESSVSVRIHGKTESVVSDHPGYFSFVPKSGDHNISFDENKPAGLSTPTYNSTKAASQLRRNQSMSGVSLRQMPSMAREKLIELHQSPQIRKRVDSVSVTPVSNYKDNESSLERTDYRPRWNRSFLNFGGLVGNKPEKTSDDNSRQDHLYASIDDSDWEDSDGFNAATNINVKRNVRKHTRGRSLAQSSISEVTAMNTTNSPVTTTGRSFFGRYFFSTSSKEDGENPVLTSGPAKPLPLPVPTFPLPQSSSSISEPPRSDPGSFQLALSVSMAPPLKHVQVRPGQSRSGQSQPQQSQSQKFQSQESQSQESQSQESQSFPQKSKTRKSKSMSPFKRKGKVYSHNDPVYGDDILPPSLPLFPLAMDIPKSPFYEKDNNENIGSLNEATNAATELVKVWSSLPNPPLSQSGSELNGTSVGSDSVLKKKSKRLGLRSNSRAQLVGDNEFARQFDRGASVAIGHGKLV</sequence>
<evidence type="ECO:0000256" key="8">
    <source>
        <dbReference type="SAM" id="MobiDB-lite"/>
    </source>
</evidence>
<comment type="similarity">
    <text evidence="2">Belongs to the nudE family.</text>
</comment>
<accession>A0A1E3PKP4</accession>
<feature type="region of interest" description="Disordered" evidence="8">
    <location>
        <begin position="657"/>
        <end position="725"/>
    </location>
</feature>
<keyword evidence="3" id="KW-0963">Cytoplasm</keyword>
<evidence type="ECO:0000259" key="9">
    <source>
        <dbReference type="Pfam" id="PF04880"/>
    </source>
</evidence>
<dbReference type="GO" id="GO:0008017">
    <property type="term" value="F:microtubule binding"/>
    <property type="evidence" value="ECO:0007669"/>
    <property type="project" value="InterPro"/>
</dbReference>
<feature type="compositionally biased region" description="Basic residues" evidence="8">
    <location>
        <begin position="701"/>
        <end position="718"/>
    </location>
</feature>
<dbReference type="STRING" id="857566.A0A1E3PKP4"/>
<keyword evidence="4" id="KW-0493">Microtubule</keyword>
<dbReference type="GO" id="GO:0000132">
    <property type="term" value="P:establishment of mitotic spindle orientation"/>
    <property type="evidence" value="ECO:0007669"/>
    <property type="project" value="TreeGrafter"/>
</dbReference>
<feature type="compositionally biased region" description="Polar residues" evidence="8">
    <location>
        <begin position="783"/>
        <end position="797"/>
    </location>
</feature>
<dbReference type="PANTHER" id="PTHR10921">
    <property type="entry name" value="NUCLEAR DISTRIBUTION PROTEIN NUDE HOMOLOG 1"/>
    <property type="match status" value="1"/>
</dbReference>
<dbReference type="Proteomes" id="UP000095009">
    <property type="component" value="Unassembled WGS sequence"/>
</dbReference>
<dbReference type="InterPro" id="IPR033494">
    <property type="entry name" value="NUDE"/>
</dbReference>
<dbReference type="GO" id="GO:0051642">
    <property type="term" value="P:centrosome localization"/>
    <property type="evidence" value="ECO:0007669"/>
    <property type="project" value="TreeGrafter"/>
</dbReference>
<dbReference type="GO" id="GO:0007059">
    <property type="term" value="P:chromosome segregation"/>
    <property type="evidence" value="ECO:0007669"/>
    <property type="project" value="TreeGrafter"/>
</dbReference>
<dbReference type="GO" id="GO:0005871">
    <property type="term" value="C:kinesin complex"/>
    <property type="evidence" value="ECO:0007669"/>
    <property type="project" value="TreeGrafter"/>
</dbReference>
<organism evidence="10 11">
    <name type="scientific">Nadsonia fulvescens var. elongata DSM 6958</name>
    <dbReference type="NCBI Taxonomy" id="857566"/>
    <lineage>
        <taxon>Eukaryota</taxon>
        <taxon>Fungi</taxon>
        <taxon>Dikarya</taxon>
        <taxon>Ascomycota</taxon>
        <taxon>Saccharomycotina</taxon>
        <taxon>Dipodascomycetes</taxon>
        <taxon>Dipodascales</taxon>
        <taxon>Dipodascales incertae sedis</taxon>
        <taxon>Nadsonia</taxon>
    </lineage>
</organism>
<keyword evidence="5 7" id="KW-0175">Coiled coil</keyword>
<feature type="region of interest" description="Disordered" evidence="8">
    <location>
        <begin position="1"/>
        <end position="28"/>
    </location>
</feature>
<feature type="domain" description="NUDE" evidence="9">
    <location>
        <begin position="140"/>
        <end position="252"/>
    </location>
</feature>
<evidence type="ECO:0000256" key="6">
    <source>
        <dbReference type="ARBA" id="ARBA00023212"/>
    </source>
</evidence>
<dbReference type="InterPro" id="IPR006964">
    <property type="entry name" value="NUDE_dom"/>
</dbReference>
<evidence type="ECO:0000256" key="5">
    <source>
        <dbReference type="ARBA" id="ARBA00023054"/>
    </source>
</evidence>
<evidence type="ECO:0000256" key="7">
    <source>
        <dbReference type="SAM" id="Coils"/>
    </source>
</evidence>
<keyword evidence="6" id="KW-0206">Cytoskeleton</keyword>
<keyword evidence="11" id="KW-1185">Reference proteome</keyword>
<gene>
    <name evidence="10" type="ORF">NADFUDRAFT_51269</name>
</gene>
<protein>
    <recommendedName>
        <fullName evidence="9">NUDE domain-containing protein</fullName>
    </recommendedName>
</protein>
<reference evidence="10 11" key="1">
    <citation type="journal article" date="2016" name="Proc. Natl. Acad. Sci. U.S.A.">
        <title>Comparative genomics of biotechnologically important yeasts.</title>
        <authorList>
            <person name="Riley R."/>
            <person name="Haridas S."/>
            <person name="Wolfe K.H."/>
            <person name="Lopes M.R."/>
            <person name="Hittinger C.T."/>
            <person name="Goeker M."/>
            <person name="Salamov A.A."/>
            <person name="Wisecaver J.H."/>
            <person name="Long T.M."/>
            <person name="Calvey C.H."/>
            <person name="Aerts A.L."/>
            <person name="Barry K.W."/>
            <person name="Choi C."/>
            <person name="Clum A."/>
            <person name="Coughlan A.Y."/>
            <person name="Deshpande S."/>
            <person name="Douglass A.P."/>
            <person name="Hanson S.J."/>
            <person name="Klenk H.-P."/>
            <person name="LaButti K.M."/>
            <person name="Lapidus A."/>
            <person name="Lindquist E.A."/>
            <person name="Lipzen A.M."/>
            <person name="Meier-Kolthoff J.P."/>
            <person name="Ohm R.A."/>
            <person name="Otillar R.P."/>
            <person name="Pangilinan J.L."/>
            <person name="Peng Y."/>
            <person name="Rokas A."/>
            <person name="Rosa C.A."/>
            <person name="Scheuner C."/>
            <person name="Sibirny A.A."/>
            <person name="Slot J.C."/>
            <person name="Stielow J.B."/>
            <person name="Sun H."/>
            <person name="Kurtzman C.P."/>
            <person name="Blackwell M."/>
            <person name="Grigoriev I.V."/>
            <person name="Jeffries T.W."/>
        </authorList>
    </citation>
    <scope>NUCLEOTIDE SEQUENCE [LARGE SCALE GENOMIC DNA]</scope>
    <source>
        <strain evidence="10 11">DSM 6958</strain>
    </source>
</reference>
<dbReference type="OrthoDB" id="5877028at2759"/>
<feature type="compositionally biased region" description="Pro residues" evidence="8">
    <location>
        <begin position="613"/>
        <end position="623"/>
    </location>
</feature>
<feature type="compositionally biased region" description="Low complexity" evidence="8">
    <location>
        <begin position="660"/>
        <end position="700"/>
    </location>
</feature>
<evidence type="ECO:0000256" key="2">
    <source>
        <dbReference type="ARBA" id="ARBA00007429"/>
    </source>
</evidence>
<feature type="compositionally biased region" description="Low complexity" evidence="8">
    <location>
        <begin position="624"/>
        <end position="634"/>
    </location>
</feature>
<evidence type="ECO:0000313" key="11">
    <source>
        <dbReference type="Proteomes" id="UP000095009"/>
    </source>
</evidence>
<feature type="region of interest" description="Disordered" evidence="8">
    <location>
        <begin position="598"/>
        <end position="643"/>
    </location>
</feature>
<dbReference type="GO" id="GO:0007020">
    <property type="term" value="P:microtubule nucleation"/>
    <property type="evidence" value="ECO:0007669"/>
    <property type="project" value="TreeGrafter"/>
</dbReference>
<comment type="subcellular location">
    <subcellularLocation>
        <location evidence="1">Cytoplasm</location>
        <location evidence="1">Cytoskeleton</location>
    </subcellularLocation>
</comment>
<feature type="region of interest" description="Disordered" evidence="8">
    <location>
        <begin position="782"/>
        <end position="807"/>
    </location>
</feature>
<dbReference type="GO" id="GO:0005874">
    <property type="term" value="C:microtubule"/>
    <property type="evidence" value="ECO:0007669"/>
    <property type="project" value="UniProtKB-KW"/>
</dbReference>
<evidence type="ECO:0000256" key="4">
    <source>
        <dbReference type="ARBA" id="ARBA00022701"/>
    </source>
</evidence>
<evidence type="ECO:0000256" key="3">
    <source>
        <dbReference type="ARBA" id="ARBA00022490"/>
    </source>
</evidence>
<dbReference type="AlphaFoldDB" id="A0A1E3PKP4"/>
<proteinExistence type="inferred from homology"/>
<feature type="coiled-coil region" evidence="7">
    <location>
        <begin position="46"/>
        <end position="213"/>
    </location>
</feature>
<evidence type="ECO:0000256" key="1">
    <source>
        <dbReference type="ARBA" id="ARBA00004245"/>
    </source>
</evidence>
<dbReference type="Gene3D" id="6.10.250.1080">
    <property type="match status" value="1"/>
</dbReference>
<evidence type="ECO:0000313" key="10">
    <source>
        <dbReference type="EMBL" id="ODQ65999.1"/>
    </source>
</evidence>